<dbReference type="InterPro" id="IPR035965">
    <property type="entry name" value="PAS-like_dom_sf"/>
</dbReference>
<dbReference type="SUPFAM" id="SSF55874">
    <property type="entry name" value="ATPase domain of HSP90 chaperone/DNA topoisomerase II/histidine kinase"/>
    <property type="match status" value="1"/>
</dbReference>
<gene>
    <name evidence="12" type="ORF">ISF6_3749</name>
</gene>
<keyword evidence="3" id="KW-0597">Phosphoprotein</keyword>
<dbReference type="Gene3D" id="3.30.450.20">
    <property type="entry name" value="PAS domain"/>
    <property type="match status" value="1"/>
</dbReference>
<feature type="domain" description="Histidine kinase" evidence="10">
    <location>
        <begin position="430"/>
        <end position="645"/>
    </location>
</feature>
<comment type="catalytic activity">
    <reaction evidence="1">
        <text>ATP + protein L-histidine = ADP + protein N-phospho-L-histidine.</text>
        <dbReference type="EC" id="2.7.13.3"/>
    </reaction>
</comment>
<organism evidence="12 13">
    <name type="scientific">Piscinibacter sakaiensis</name>
    <name type="common">Ideonella sakaiensis</name>
    <dbReference type="NCBI Taxonomy" id="1547922"/>
    <lineage>
        <taxon>Bacteria</taxon>
        <taxon>Pseudomonadati</taxon>
        <taxon>Pseudomonadota</taxon>
        <taxon>Betaproteobacteria</taxon>
        <taxon>Burkholderiales</taxon>
        <taxon>Sphaerotilaceae</taxon>
        <taxon>Piscinibacter</taxon>
    </lineage>
</organism>
<dbReference type="GO" id="GO:0000155">
    <property type="term" value="F:phosphorelay sensor kinase activity"/>
    <property type="evidence" value="ECO:0007669"/>
    <property type="project" value="InterPro"/>
</dbReference>
<keyword evidence="7" id="KW-0067">ATP-binding</keyword>
<feature type="transmembrane region" description="Helical" evidence="9">
    <location>
        <begin position="15"/>
        <end position="37"/>
    </location>
</feature>
<reference evidence="13" key="1">
    <citation type="submission" date="2015-07" db="EMBL/GenBank/DDBJ databases">
        <title>Discovery of a poly(ethylene terephthalate assimilation.</title>
        <authorList>
            <person name="Yoshida S."/>
            <person name="Hiraga K."/>
            <person name="Takehana T."/>
            <person name="Taniguchi I."/>
            <person name="Yamaji H."/>
            <person name="Maeda Y."/>
            <person name="Toyohara K."/>
            <person name="Miyamoto K."/>
            <person name="Kimura Y."/>
            <person name="Oda K."/>
        </authorList>
    </citation>
    <scope>NUCLEOTIDE SEQUENCE [LARGE SCALE GENOMIC DNA]</scope>
    <source>
        <strain evidence="13">NBRC 110686 / TISTR 2288 / 201-F6</strain>
    </source>
</reference>
<dbReference type="InterPro" id="IPR000700">
    <property type="entry name" value="PAS-assoc_C"/>
</dbReference>
<dbReference type="CDD" id="cd00082">
    <property type="entry name" value="HisKA"/>
    <property type="match status" value="1"/>
</dbReference>
<evidence type="ECO:0000256" key="4">
    <source>
        <dbReference type="ARBA" id="ARBA00022679"/>
    </source>
</evidence>
<dbReference type="Gene3D" id="3.30.565.10">
    <property type="entry name" value="Histidine kinase-like ATPase, C-terminal domain"/>
    <property type="match status" value="1"/>
</dbReference>
<dbReference type="EC" id="2.7.13.3" evidence="2"/>
<dbReference type="PRINTS" id="PR00344">
    <property type="entry name" value="BCTRLSENSOR"/>
</dbReference>
<dbReference type="RefSeq" id="WP_197284725.1">
    <property type="nucleotide sequence ID" value="NZ_JBFBPI010000059.1"/>
</dbReference>
<dbReference type="STRING" id="1547922.ISF6_3749"/>
<keyword evidence="5" id="KW-0547">Nucleotide-binding</keyword>
<evidence type="ECO:0000256" key="9">
    <source>
        <dbReference type="SAM" id="Phobius"/>
    </source>
</evidence>
<keyword evidence="8" id="KW-0902">Two-component regulatory system</keyword>
<protein>
    <recommendedName>
        <fullName evidence="2">histidine kinase</fullName>
        <ecNumber evidence="2">2.7.13.3</ecNumber>
    </recommendedName>
</protein>
<feature type="domain" description="PAC" evidence="11">
    <location>
        <begin position="357"/>
        <end position="410"/>
    </location>
</feature>
<evidence type="ECO:0000259" key="10">
    <source>
        <dbReference type="PROSITE" id="PS50109"/>
    </source>
</evidence>
<feature type="transmembrane region" description="Helical" evidence="9">
    <location>
        <begin position="258"/>
        <end position="277"/>
    </location>
</feature>
<evidence type="ECO:0000256" key="1">
    <source>
        <dbReference type="ARBA" id="ARBA00000085"/>
    </source>
</evidence>
<comment type="caution">
    <text evidence="12">The sequence shown here is derived from an EMBL/GenBank/DDBJ whole genome shotgun (WGS) entry which is preliminary data.</text>
</comment>
<dbReference type="AlphaFoldDB" id="A0A0K8P5M9"/>
<sequence>MQLPLSQPVSGSGPVLGILAVLASLVLLASVGLMVYLHRFESAENLKRQSANAFWLEETLRFHLRRLEGDLEGLALQSAGGPPGRRPATVALGGSIRAYEDGLKAHGWRPAGQAMPAELRACWTRSVASAGNEDAIGAMLDMAQGLRRPAYTAPLTTAAQPVPDEIWMAVPIFGQGQYLGAYIAVFSLSRSIELVVPAWFRLAHEIRIVDPEQAGDRGDAGEPEDHERQFLASVDMPGSDTYLQVRSLTTQHASEPRALLAVALLFLAGMAVSLLLLRKDIVIRRRAEHALASQVALRRSMEDSIGIGLFARDLGGAIVYTNRAFDEMVRPLHGVMLGRNASLLGWPGTMHGSQEEPEFEFEFRRTAHGEPLRLVTQTVPLVQDGDIHIGWMTSVVDVTERRRAEEAAQAQQLRMDAAGRLVAVGEVASTLAHELNQPLGAISSFASGLVNRIRLGNIDSPQIHGVAERIALLAEKAGEIIRRVNAFARRREMERAPVELRAFLRGRWAGDGSTPVRIDLSALPGHLIVLADVVLLEQAIHNVLQNAIEAAQGLPTPPAPEVLLKAYRSDDGSEAVIDVSDSGPGIDATALHRLFEPFYSSKSGGMGMGLSIVRSILEAHHGRVEVVRRGDLGGATFKMRIPCIEAT</sequence>
<dbReference type="SMART" id="SM00388">
    <property type="entry name" value="HisKA"/>
    <property type="match status" value="1"/>
</dbReference>
<dbReference type="Proteomes" id="UP000037660">
    <property type="component" value="Unassembled WGS sequence"/>
</dbReference>
<dbReference type="EMBL" id="BBYR01000059">
    <property type="protein sequence ID" value="GAP37804.1"/>
    <property type="molecule type" value="Genomic_DNA"/>
</dbReference>
<proteinExistence type="predicted"/>
<evidence type="ECO:0000313" key="12">
    <source>
        <dbReference type="EMBL" id="GAP37804.1"/>
    </source>
</evidence>
<evidence type="ECO:0000256" key="3">
    <source>
        <dbReference type="ARBA" id="ARBA00022553"/>
    </source>
</evidence>
<dbReference type="Gene3D" id="1.10.287.130">
    <property type="match status" value="1"/>
</dbReference>
<evidence type="ECO:0000256" key="6">
    <source>
        <dbReference type="ARBA" id="ARBA00022777"/>
    </source>
</evidence>
<keyword evidence="13" id="KW-1185">Reference proteome</keyword>
<dbReference type="InterPro" id="IPR036890">
    <property type="entry name" value="HATPase_C_sf"/>
</dbReference>
<dbReference type="PANTHER" id="PTHR43065:SF46">
    <property type="entry name" value="C4-DICARBOXYLATE TRANSPORT SENSOR PROTEIN DCTB"/>
    <property type="match status" value="1"/>
</dbReference>
<dbReference type="InterPro" id="IPR003661">
    <property type="entry name" value="HisK_dim/P_dom"/>
</dbReference>
<dbReference type="SUPFAM" id="SSF55785">
    <property type="entry name" value="PYP-like sensor domain (PAS domain)"/>
    <property type="match status" value="1"/>
</dbReference>
<keyword evidence="4" id="KW-0808">Transferase</keyword>
<dbReference type="Pfam" id="PF02518">
    <property type="entry name" value="HATPase_c"/>
    <property type="match status" value="1"/>
</dbReference>
<reference evidence="12 13" key="2">
    <citation type="journal article" date="2016" name="Science">
        <title>A bacterium that degrades and assimilates poly(ethylene terephthalate).</title>
        <authorList>
            <person name="Yoshida S."/>
            <person name="Hiraga K."/>
            <person name="Takehana T."/>
            <person name="Taniguchi I."/>
            <person name="Yamaji H."/>
            <person name="Maeda Y."/>
            <person name="Toyohara K."/>
            <person name="Miyamoto K."/>
            <person name="Kimura Y."/>
            <person name="Oda K."/>
        </authorList>
    </citation>
    <scope>NUCLEOTIDE SEQUENCE [LARGE SCALE GENOMIC DNA]</scope>
    <source>
        <strain evidence="13">NBRC 110686 / TISTR 2288 / 201-F6</strain>
    </source>
</reference>
<evidence type="ECO:0000256" key="7">
    <source>
        <dbReference type="ARBA" id="ARBA00022840"/>
    </source>
</evidence>
<dbReference type="InterPro" id="IPR036097">
    <property type="entry name" value="HisK_dim/P_sf"/>
</dbReference>
<dbReference type="InterPro" id="IPR005467">
    <property type="entry name" value="His_kinase_dom"/>
</dbReference>
<keyword evidence="9" id="KW-0472">Membrane</keyword>
<dbReference type="PROSITE" id="PS50113">
    <property type="entry name" value="PAC"/>
    <property type="match status" value="1"/>
</dbReference>
<dbReference type="InterPro" id="IPR003594">
    <property type="entry name" value="HATPase_dom"/>
</dbReference>
<dbReference type="SUPFAM" id="SSF47384">
    <property type="entry name" value="Homodimeric domain of signal transducing histidine kinase"/>
    <property type="match status" value="1"/>
</dbReference>
<keyword evidence="6" id="KW-0418">Kinase</keyword>
<evidence type="ECO:0000259" key="11">
    <source>
        <dbReference type="PROSITE" id="PS50113"/>
    </source>
</evidence>
<evidence type="ECO:0000313" key="13">
    <source>
        <dbReference type="Proteomes" id="UP000037660"/>
    </source>
</evidence>
<name>A0A0K8P5M9_PISS1</name>
<keyword evidence="9" id="KW-1133">Transmembrane helix</keyword>
<dbReference type="SMART" id="SM00387">
    <property type="entry name" value="HATPase_c"/>
    <property type="match status" value="1"/>
</dbReference>
<keyword evidence="9" id="KW-0812">Transmembrane</keyword>
<accession>A0A0K8P5M9</accession>
<dbReference type="PROSITE" id="PS50109">
    <property type="entry name" value="HIS_KIN"/>
    <property type="match status" value="1"/>
</dbReference>
<dbReference type="InterPro" id="IPR004358">
    <property type="entry name" value="Sig_transdc_His_kin-like_C"/>
</dbReference>
<evidence type="ECO:0000256" key="5">
    <source>
        <dbReference type="ARBA" id="ARBA00022741"/>
    </source>
</evidence>
<evidence type="ECO:0000256" key="2">
    <source>
        <dbReference type="ARBA" id="ARBA00012438"/>
    </source>
</evidence>
<evidence type="ECO:0000256" key="8">
    <source>
        <dbReference type="ARBA" id="ARBA00023012"/>
    </source>
</evidence>
<dbReference type="GO" id="GO:0005524">
    <property type="term" value="F:ATP binding"/>
    <property type="evidence" value="ECO:0007669"/>
    <property type="project" value="UniProtKB-KW"/>
</dbReference>
<dbReference type="PANTHER" id="PTHR43065">
    <property type="entry name" value="SENSOR HISTIDINE KINASE"/>
    <property type="match status" value="1"/>
</dbReference>